<gene>
    <name evidence="8" type="ORF">DCAR_031079</name>
    <name evidence="9" type="ORF">DCAR_0936060</name>
</gene>
<sequence length="331" mass="37341">MASRWVPTKFLGRGSYGCVFRAEFASPSLAYACNVPRTVAVKSVSERLLWSLALEKSVLCDLGGCKEIVRCFEDEDFQSTNEDGTSCYNIVLEYADGGTLQQVIESRGWIPEYEASWYALMLLKGLSRVHGKGYVHCDMKPSNVLVFNIPRDEFKGVVKCNLKLADFGLAKKGGEMSLGAGEEYKHRGTLLYSSPESVVFGVHEAAMDIWAVGCIVLELLLGEGGLWKKCIDEDAQCLAEMIANYEDDRLILLVPELDHLSENGKDFVRRCLTKRVEDRWTADELLSHPFITCNQRLVRQFEARYSYQNLMKYQQDTLLSRAIFGPFMGVF</sequence>
<dbReference type="InterPro" id="IPR008271">
    <property type="entry name" value="Ser/Thr_kinase_AS"/>
</dbReference>
<dbReference type="InterPro" id="IPR000719">
    <property type="entry name" value="Prot_kinase_dom"/>
</dbReference>
<dbReference type="STRING" id="79200.A0A175YJU0"/>
<keyword evidence="4 5" id="KW-0067">ATP-binding</keyword>
<dbReference type="PANTHER" id="PTHR48011">
    <property type="entry name" value="CCR4-NOT TRANSCRIPTIONAL COMPLEX SUBUNIT CAF120-RELATED"/>
    <property type="match status" value="1"/>
</dbReference>
<evidence type="ECO:0000259" key="7">
    <source>
        <dbReference type="PROSITE" id="PS50011"/>
    </source>
</evidence>
<comment type="similarity">
    <text evidence="6">Belongs to the protein kinase superfamily.</text>
</comment>
<evidence type="ECO:0000256" key="6">
    <source>
        <dbReference type="RuleBase" id="RU000304"/>
    </source>
</evidence>
<evidence type="ECO:0000313" key="9">
    <source>
        <dbReference type="EMBL" id="WOH16505.1"/>
    </source>
</evidence>
<dbReference type="PROSITE" id="PS00108">
    <property type="entry name" value="PROTEIN_KINASE_ST"/>
    <property type="match status" value="1"/>
</dbReference>
<dbReference type="EMBL" id="CP093351">
    <property type="protein sequence ID" value="WOH16505.1"/>
    <property type="molecule type" value="Genomic_DNA"/>
</dbReference>
<dbReference type="PROSITE" id="PS00107">
    <property type="entry name" value="PROTEIN_KINASE_ATP"/>
    <property type="match status" value="1"/>
</dbReference>
<dbReference type="PROSITE" id="PS50011">
    <property type="entry name" value="PROTEIN_KINASE_DOM"/>
    <property type="match status" value="1"/>
</dbReference>
<feature type="binding site" evidence="5">
    <location>
        <position position="42"/>
    </location>
    <ligand>
        <name>ATP</name>
        <dbReference type="ChEBI" id="CHEBI:30616"/>
    </ligand>
</feature>
<dbReference type="OMA" id="HEYGSIV"/>
<dbReference type="EMBL" id="LNRQ01000009">
    <property type="protein sequence ID" value="KZM83510.1"/>
    <property type="molecule type" value="Genomic_DNA"/>
</dbReference>
<dbReference type="SMART" id="SM00220">
    <property type="entry name" value="S_TKc"/>
    <property type="match status" value="1"/>
</dbReference>
<dbReference type="GO" id="GO:0005524">
    <property type="term" value="F:ATP binding"/>
    <property type="evidence" value="ECO:0007669"/>
    <property type="project" value="UniProtKB-UniRule"/>
</dbReference>
<dbReference type="InterPro" id="IPR052751">
    <property type="entry name" value="Plant_MAPKKK"/>
</dbReference>
<accession>A0A175YJU0</accession>
<dbReference type="SUPFAM" id="SSF56112">
    <property type="entry name" value="Protein kinase-like (PK-like)"/>
    <property type="match status" value="1"/>
</dbReference>
<evidence type="ECO:0000256" key="3">
    <source>
        <dbReference type="ARBA" id="ARBA00022777"/>
    </source>
</evidence>
<dbReference type="InterPro" id="IPR011009">
    <property type="entry name" value="Kinase-like_dom_sf"/>
</dbReference>
<reference evidence="8" key="1">
    <citation type="journal article" date="2016" name="Nat. Genet.">
        <title>A high-quality carrot genome assembly provides new insights into carotenoid accumulation and asterid genome evolution.</title>
        <authorList>
            <person name="Iorizzo M."/>
            <person name="Ellison S."/>
            <person name="Senalik D."/>
            <person name="Zeng P."/>
            <person name="Satapoomin P."/>
            <person name="Huang J."/>
            <person name="Bowman M."/>
            <person name="Iovene M."/>
            <person name="Sanseverino W."/>
            <person name="Cavagnaro P."/>
            <person name="Yildiz M."/>
            <person name="Macko-Podgorni A."/>
            <person name="Moranska E."/>
            <person name="Grzebelus E."/>
            <person name="Grzebelus D."/>
            <person name="Ashrafi H."/>
            <person name="Zheng Z."/>
            <person name="Cheng S."/>
            <person name="Spooner D."/>
            <person name="Van Deynze A."/>
            <person name="Simon P."/>
        </authorList>
    </citation>
    <scope>NUCLEOTIDE SEQUENCE [LARGE SCALE GENOMIC DNA]</scope>
    <source>
        <tissue evidence="8">Leaf</tissue>
    </source>
</reference>
<protein>
    <recommendedName>
        <fullName evidence="7">Protein kinase domain-containing protein</fullName>
    </recommendedName>
</protein>
<dbReference type="Gene3D" id="1.10.510.10">
    <property type="entry name" value="Transferase(Phosphotransferase) domain 1"/>
    <property type="match status" value="1"/>
</dbReference>
<dbReference type="AlphaFoldDB" id="A0A175YJU0"/>
<dbReference type="InterPro" id="IPR017441">
    <property type="entry name" value="Protein_kinase_ATP_BS"/>
</dbReference>
<dbReference type="Gramene" id="KZM83510">
    <property type="protein sequence ID" value="KZM83510"/>
    <property type="gene ID" value="DCAR_031079"/>
</dbReference>
<dbReference type="PANTHER" id="PTHR48011:SF51">
    <property type="entry name" value="PROTEIN KINASE SUPERFAMILY PROTEIN"/>
    <property type="match status" value="1"/>
</dbReference>
<evidence type="ECO:0000256" key="4">
    <source>
        <dbReference type="ARBA" id="ARBA00022840"/>
    </source>
</evidence>
<name>A0A175YJU0_DAUCS</name>
<keyword evidence="1" id="KW-0808">Transferase</keyword>
<evidence type="ECO:0000313" key="8">
    <source>
        <dbReference type="EMBL" id="KZM83510.1"/>
    </source>
</evidence>
<reference evidence="9" key="2">
    <citation type="submission" date="2022-03" db="EMBL/GenBank/DDBJ databases">
        <title>Draft title - Genomic analysis of global carrot germplasm unveils the trajectory of domestication and the origin of high carotenoid orange carrot.</title>
        <authorList>
            <person name="Iorizzo M."/>
            <person name="Ellison S."/>
            <person name="Senalik D."/>
            <person name="Macko-Podgorni A."/>
            <person name="Grzebelus D."/>
            <person name="Bostan H."/>
            <person name="Rolling W."/>
            <person name="Curaba J."/>
            <person name="Simon P."/>
        </authorList>
    </citation>
    <scope>NUCLEOTIDE SEQUENCE</scope>
    <source>
        <tissue evidence="9">Leaf</tissue>
    </source>
</reference>
<organism evidence="8">
    <name type="scientific">Daucus carota subsp. sativus</name>
    <name type="common">Carrot</name>
    <dbReference type="NCBI Taxonomy" id="79200"/>
    <lineage>
        <taxon>Eukaryota</taxon>
        <taxon>Viridiplantae</taxon>
        <taxon>Streptophyta</taxon>
        <taxon>Embryophyta</taxon>
        <taxon>Tracheophyta</taxon>
        <taxon>Spermatophyta</taxon>
        <taxon>Magnoliopsida</taxon>
        <taxon>eudicotyledons</taxon>
        <taxon>Gunneridae</taxon>
        <taxon>Pentapetalae</taxon>
        <taxon>asterids</taxon>
        <taxon>campanulids</taxon>
        <taxon>Apiales</taxon>
        <taxon>Apiaceae</taxon>
        <taxon>Apioideae</taxon>
        <taxon>Scandiceae</taxon>
        <taxon>Daucinae</taxon>
        <taxon>Daucus</taxon>
        <taxon>Daucus sect. Daucus</taxon>
    </lineage>
</organism>
<dbReference type="GO" id="GO:0004674">
    <property type="term" value="F:protein serine/threonine kinase activity"/>
    <property type="evidence" value="ECO:0007669"/>
    <property type="project" value="UniProtKB-KW"/>
</dbReference>
<dbReference type="OrthoDB" id="25592at2759"/>
<dbReference type="Proteomes" id="UP000077755">
    <property type="component" value="Chromosome 9"/>
</dbReference>
<keyword evidence="3" id="KW-0418">Kinase</keyword>
<dbReference type="KEGG" id="dcr:108201725"/>
<keyword evidence="10" id="KW-1185">Reference proteome</keyword>
<evidence type="ECO:0000256" key="2">
    <source>
        <dbReference type="ARBA" id="ARBA00022741"/>
    </source>
</evidence>
<keyword evidence="2 5" id="KW-0547">Nucleotide-binding</keyword>
<keyword evidence="6" id="KW-0723">Serine/threonine-protein kinase</keyword>
<evidence type="ECO:0000256" key="5">
    <source>
        <dbReference type="PROSITE-ProRule" id="PRU10141"/>
    </source>
</evidence>
<evidence type="ECO:0000313" key="10">
    <source>
        <dbReference type="Proteomes" id="UP000077755"/>
    </source>
</evidence>
<proteinExistence type="inferred from homology"/>
<evidence type="ECO:0000256" key="1">
    <source>
        <dbReference type="ARBA" id="ARBA00022679"/>
    </source>
</evidence>
<dbReference type="Pfam" id="PF00069">
    <property type="entry name" value="Pkinase"/>
    <property type="match status" value="1"/>
</dbReference>
<feature type="domain" description="Protein kinase" evidence="7">
    <location>
        <begin position="5"/>
        <end position="291"/>
    </location>
</feature>
<dbReference type="GO" id="GO:0007165">
    <property type="term" value="P:signal transduction"/>
    <property type="evidence" value="ECO:0007669"/>
    <property type="project" value="TreeGrafter"/>
</dbReference>